<dbReference type="InterPro" id="IPR013848">
    <property type="entry name" value="Methylthiotransferase_N"/>
</dbReference>
<gene>
    <name evidence="10" type="ORF">JI75_03985</name>
</gene>
<evidence type="ECO:0000256" key="5">
    <source>
        <dbReference type="ARBA" id="ARBA00022723"/>
    </source>
</evidence>
<protein>
    <submittedName>
        <fullName evidence="10">2-methylthioadenine synthetase</fullName>
    </submittedName>
</protein>
<keyword evidence="3" id="KW-0808">Transferase</keyword>
<dbReference type="PANTHER" id="PTHR11918">
    <property type="entry name" value="RADICAL SAM PROTEINS"/>
    <property type="match status" value="1"/>
</dbReference>
<keyword evidence="2" id="KW-0004">4Fe-4S</keyword>
<dbReference type="EMBL" id="CP009302">
    <property type="protein sequence ID" value="AJC11951.1"/>
    <property type="molecule type" value="Genomic_DNA"/>
</dbReference>
<comment type="cofactor">
    <cofactor evidence="1">
        <name>[4Fe-4S] cluster</name>
        <dbReference type="ChEBI" id="CHEBI:49883"/>
    </cofactor>
</comment>
<dbReference type="NCBIfam" id="TIGR00089">
    <property type="entry name" value="MiaB/RimO family radical SAM methylthiotransferase"/>
    <property type="match status" value="1"/>
</dbReference>
<dbReference type="Pfam" id="PF00919">
    <property type="entry name" value="UPF0004"/>
    <property type="match status" value="1"/>
</dbReference>
<dbReference type="Proteomes" id="UP000031121">
    <property type="component" value="Chromosome"/>
</dbReference>
<dbReference type="InterPro" id="IPR005839">
    <property type="entry name" value="Methylthiotransferase"/>
</dbReference>
<evidence type="ECO:0000256" key="4">
    <source>
        <dbReference type="ARBA" id="ARBA00022691"/>
    </source>
</evidence>
<keyword evidence="5" id="KW-0479">Metal-binding</keyword>
<dbReference type="GO" id="GO:0051539">
    <property type="term" value="F:4 iron, 4 sulfur cluster binding"/>
    <property type="evidence" value="ECO:0007669"/>
    <property type="project" value="UniProtKB-KW"/>
</dbReference>
<dbReference type="Gene3D" id="3.80.30.20">
    <property type="entry name" value="tm_1862 like domain"/>
    <property type="match status" value="1"/>
</dbReference>
<dbReference type="SFLD" id="SFLDS00029">
    <property type="entry name" value="Radical_SAM"/>
    <property type="match status" value="1"/>
</dbReference>
<evidence type="ECO:0000256" key="1">
    <source>
        <dbReference type="ARBA" id="ARBA00001966"/>
    </source>
</evidence>
<keyword evidence="7" id="KW-0411">Iron-sulfur</keyword>
<dbReference type="InterPro" id="IPR020612">
    <property type="entry name" value="Methylthiotransferase_CS"/>
</dbReference>
<dbReference type="PROSITE" id="PS01278">
    <property type="entry name" value="MTTASE_RADICAL"/>
    <property type="match status" value="1"/>
</dbReference>
<dbReference type="PROSITE" id="PS51918">
    <property type="entry name" value="RADICAL_SAM"/>
    <property type="match status" value="1"/>
</dbReference>
<keyword evidence="4" id="KW-0949">S-adenosyl-L-methionine</keyword>
<feature type="domain" description="MTTase N-terminal" evidence="8">
    <location>
        <begin position="1"/>
        <end position="113"/>
    </location>
</feature>
<dbReference type="GO" id="GO:0035598">
    <property type="term" value="F:tRNA (N(6)-L-threonylcarbamoyladenosine(37)-C(2))-methylthiotransferase activity"/>
    <property type="evidence" value="ECO:0007669"/>
    <property type="project" value="TreeGrafter"/>
</dbReference>
<dbReference type="GO" id="GO:0046872">
    <property type="term" value="F:metal ion binding"/>
    <property type="evidence" value="ECO:0007669"/>
    <property type="project" value="UniProtKB-KW"/>
</dbReference>
<evidence type="ECO:0000313" key="10">
    <source>
        <dbReference type="EMBL" id="AJC11951.1"/>
    </source>
</evidence>
<organism evidence="10 11">
    <name type="scientific">Berryella intestinalis</name>
    <dbReference type="NCBI Taxonomy" id="1531429"/>
    <lineage>
        <taxon>Bacteria</taxon>
        <taxon>Bacillati</taxon>
        <taxon>Actinomycetota</taxon>
        <taxon>Coriobacteriia</taxon>
        <taxon>Eggerthellales</taxon>
        <taxon>Eggerthellaceae</taxon>
        <taxon>Berryella</taxon>
    </lineage>
</organism>
<dbReference type="InterPro" id="IPR058240">
    <property type="entry name" value="rSAM_sf"/>
</dbReference>
<name>A0A0A8B389_9ACTN</name>
<dbReference type="InterPro" id="IPR006638">
    <property type="entry name" value="Elp3/MiaA/NifB-like_rSAM"/>
</dbReference>
<dbReference type="KEGG" id="cbac:JI75_03985"/>
<feature type="domain" description="Radical SAM core" evidence="9">
    <location>
        <begin position="117"/>
        <end position="352"/>
    </location>
</feature>
<reference evidence="11" key="1">
    <citation type="submission" date="2014-08" db="EMBL/GenBank/DDBJ databases">
        <title>Coriobacteriaceae sp. complete genome.</title>
        <authorList>
            <person name="Looft T."/>
            <person name="Bayles D.O."/>
            <person name="Stanton T.B."/>
        </authorList>
    </citation>
    <scope>NUCLEOTIDE SEQUENCE [LARGE SCALE GENOMIC DNA]</scope>
    <source>
        <strain evidence="11">68-1-3</strain>
    </source>
</reference>
<evidence type="ECO:0000259" key="8">
    <source>
        <dbReference type="PROSITE" id="PS51449"/>
    </source>
</evidence>
<dbReference type="AlphaFoldDB" id="A0A0A8B389"/>
<keyword evidence="11" id="KW-1185">Reference proteome</keyword>
<dbReference type="STRING" id="1531429.JI75_03985"/>
<dbReference type="PROSITE" id="PS51449">
    <property type="entry name" value="MTTASE_N"/>
    <property type="match status" value="1"/>
</dbReference>
<sequence length="402" mass="43900">MKFTVINLGCKVNRVESDDVAAALIAQGGRSVSMEQADLVVVNTCTVTGEADKKARKAVRQALRANGYSQVLVTGCASAIDPGEFRDMDARVEVVPKGRLSERIPSDPGARALRMGEGFRTRVSIKVQDGCDHACTFCIVHVARGRATSVSAARVVDEAVAYARAGAKEIVLTGINLGSYASEGVDLAGLLERLLERTASFDGRGAPPRFRVSSIEPQDVSDNLVDIMARSEGRVCRHLHLPLQSGSSRVLSEMARDYSADWFEALVSRMYERMPMLSLSTDVIVGFPGETEEDFLMTKELVERLAFSCLHVFPYSLREGTPAALRTDQVDEQVKRRRAAQLRRLSAELGRRDYERRVGTVEQVAVEANSALTESYHEVPVPLMAMAGDLVPVVIQPRAEGC</sequence>
<evidence type="ECO:0000259" key="9">
    <source>
        <dbReference type="PROSITE" id="PS51918"/>
    </source>
</evidence>
<dbReference type="PANTHER" id="PTHR11918:SF45">
    <property type="entry name" value="THREONYLCARBAMOYLADENOSINE TRNA METHYLTHIOTRANSFERASE"/>
    <property type="match status" value="1"/>
</dbReference>
<dbReference type="InterPro" id="IPR023404">
    <property type="entry name" value="rSAM_horseshoe"/>
</dbReference>
<dbReference type="SUPFAM" id="SSF102114">
    <property type="entry name" value="Radical SAM enzymes"/>
    <property type="match status" value="1"/>
</dbReference>
<dbReference type="HOGENOM" id="CLU_018697_1_0_11"/>
<dbReference type="InterPro" id="IPR007197">
    <property type="entry name" value="rSAM"/>
</dbReference>
<dbReference type="CDD" id="cd01335">
    <property type="entry name" value="Radical_SAM"/>
    <property type="match status" value="1"/>
</dbReference>
<dbReference type="SMART" id="SM00729">
    <property type="entry name" value="Elp3"/>
    <property type="match status" value="1"/>
</dbReference>
<dbReference type="InterPro" id="IPR038135">
    <property type="entry name" value="Methylthiotransferase_N_sf"/>
</dbReference>
<evidence type="ECO:0000256" key="3">
    <source>
        <dbReference type="ARBA" id="ARBA00022679"/>
    </source>
</evidence>
<evidence type="ECO:0000256" key="2">
    <source>
        <dbReference type="ARBA" id="ARBA00022485"/>
    </source>
</evidence>
<proteinExistence type="predicted"/>
<reference evidence="10 11" key="2">
    <citation type="journal article" date="2015" name="Genome Announc.">
        <title>Complete Genome Sequence of Coriobacteriaceae Strain 68-1-3, a Novel Mucus-Degrading Isolate from the Swine Intestinal Tract.</title>
        <authorList>
            <person name="Looft T."/>
            <person name="Bayles D.O."/>
            <person name="Alt D.P."/>
            <person name="Stanton T.B."/>
        </authorList>
    </citation>
    <scope>NUCLEOTIDE SEQUENCE [LARGE SCALE GENOMIC DNA]</scope>
    <source>
        <strain evidence="10 11">68-1-3</strain>
    </source>
</reference>
<accession>A0A0A8B389</accession>
<evidence type="ECO:0000256" key="6">
    <source>
        <dbReference type="ARBA" id="ARBA00023004"/>
    </source>
</evidence>
<dbReference type="Pfam" id="PF04055">
    <property type="entry name" value="Radical_SAM"/>
    <property type="match status" value="1"/>
</dbReference>
<evidence type="ECO:0000313" key="11">
    <source>
        <dbReference type="Proteomes" id="UP000031121"/>
    </source>
</evidence>
<dbReference type="Gene3D" id="3.40.50.12160">
    <property type="entry name" value="Methylthiotransferase, N-terminal domain"/>
    <property type="match status" value="1"/>
</dbReference>
<dbReference type="SFLD" id="SFLDG01082">
    <property type="entry name" value="B12-binding_domain_containing"/>
    <property type="match status" value="1"/>
</dbReference>
<dbReference type="OrthoDB" id="9805215at2"/>
<keyword evidence="6" id="KW-0408">Iron</keyword>
<dbReference type="RefSeq" id="WP_039688906.1">
    <property type="nucleotide sequence ID" value="NZ_CP009302.1"/>
</dbReference>
<evidence type="ECO:0000256" key="7">
    <source>
        <dbReference type="ARBA" id="ARBA00023014"/>
    </source>
</evidence>